<protein>
    <submittedName>
        <fullName evidence="2">Uncharacterized protein</fullName>
    </submittedName>
</protein>
<evidence type="ECO:0000256" key="1">
    <source>
        <dbReference type="SAM" id="MobiDB-lite"/>
    </source>
</evidence>
<dbReference type="KEGG" id="vg:18501056"/>
<proteinExistence type="predicted"/>
<dbReference type="EMBL" id="KF623294">
    <property type="protein sequence ID" value="AGX01884.1"/>
    <property type="molecule type" value="Genomic_DNA"/>
</dbReference>
<reference evidence="2 3" key="1">
    <citation type="journal article" date="2014" name="FEMS Microbiol. Lett.">
        <title>The genome of the Erwinia amylovora phage PhiEaH1 reveals greater diversity and broadens the applicability of phages for the treatment of fire blight.</title>
        <authorList>
            <person name="Meczker K."/>
            <person name="Domotor D."/>
            <person name="Vass J."/>
            <person name="Rakhely G."/>
            <person name="Schneider G."/>
            <person name="Kovacs T."/>
        </authorList>
    </citation>
    <scope>NUCLEOTIDE SEQUENCE [LARGE SCALE GENOMIC DNA]</scope>
</reference>
<organism evidence="2 3">
    <name type="scientific">Erwinia phage PhiEaH1</name>
    <dbReference type="NCBI Taxonomy" id="1401669"/>
    <lineage>
        <taxon>Viruses</taxon>
        <taxon>Duplodnaviria</taxon>
        <taxon>Heunggongvirae</taxon>
        <taxon>Uroviricota</taxon>
        <taxon>Caudoviricetes</taxon>
        <taxon>Chimalliviridae</taxon>
        <taxon>Iapetusvirus</taxon>
        <taxon>Iapetusvirus EaH1</taxon>
    </lineage>
</organism>
<sequence>MARNETVPAPRTLPGTGDYDKAAPGEFDDVPLDRTRFEEDFSRIFGGDDVYRLGE</sequence>
<feature type="region of interest" description="Disordered" evidence="1">
    <location>
        <begin position="1"/>
        <end position="28"/>
    </location>
</feature>
<dbReference type="RefSeq" id="YP_009010214.1">
    <property type="nucleotide sequence ID" value="NC_023610.1"/>
</dbReference>
<evidence type="ECO:0000313" key="3">
    <source>
        <dbReference type="Proteomes" id="UP000204235"/>
    </source>
</evidence>
<dbReference type="Proteomes" id="UP000204235">
    <property type="component" value="Segment"/>
</dbReference>
<keyword evidence="3" id="KW-1185">Reference proteome</keyword>
<name>W8D084_9CAUD</name>
<dbReference type="GeneID" id="18501056"/>
<evidence type="ECO:0000313" key="2">
    <source>
        <dbReference type="EMBL" id="AGX01884.1"/>
    </source>
</evidence>
<accession>W8D084</accession>